<dbReference type="Gene3D" id="1.10.1740.110">
    <property type="match status" value="1"/>
</dbReference>
<keyword evidence="2 7" id="KW-0963">Cytoplasm</keyword>
<dbReference type="Gene3D" id="3.40.50.1820">
    <property type="entry name" value="alpha/beta hydrolase"/>
    <property type="match status" value="1"/>
</dbReference>
<evidence type="ECO:0000256" key="3">
    <source>
        <dbReference type="ARBA" id="ARBA00022605"/>
    </source>
</evidence>
<evidence type="ECO:0000256" key="2">
    <source>
        <dbReference type="ARBA" id="ARBA00022490"/>
    </source>
</evidence>
<comment type="function">
    <text evidence="7">Transfers an acetyl group from acetyl-CoA to L-homoserine, forming acetyl-L-homoserine.</text>
</comment>
<dbReference type="AlphaFoldDB" id="A0A1G2F587"/>
<feature type="binding site" evidence="7">
    <location>
        <position position="350"/>
    </location>
    <ligand>
        <name>substrate</name>
    </ligand>
</feature>
<dbReference type="Proteomes" id="UP000177810">
    <property type="component" value="Unassembled WGS sequence"/>
</dbReference>
<gene>
    <name evidence="7" type="primary">metXA</name>
    <name evidence="10" type="ORF">A2V69_03800</name>
</gene>
<evidence type="ECO:0000256" key="4">
    <source>
        <dbReference type="ARBA" id="ARBA00022679"/>
    </source>
</evidence>
<name>A0A1G2F587_9BACT</name>
<feature type="active site" description="Nucleophile" evidence="7 8">
    <location>
        <position position="155"/>
    </location>
</feature>
<evidence type="ECO:0000313" key="10">
    <source>
        <dbReference type="EMBL" id="OGZ33244.1"/>
    </source>
</evidence>
<dbReference type="STRING" id="1801990.A2V69_03800"/>
<organism evidence="10 11">
    <name type="scientific">Candidatus Portnoybacteria bacterium RBG_13_40_8</name>
    <dbReference type="NCBI Taxonomy" id="1801990"/>
    <lineage>
        <taxon>Bacteria</taxon>
        <taxon>Candidatus Portnoyibacteriota</taxon>
    </lineage>
</organism>
<evidence type="ECO:0000256" key="5">
    <source>
        <dbReference type="ARBA" id="ARBA00023167"/>
    </source>
</evidence>
<dbReference type="InterPro" id="IPR008220">
    <property type="entry name" value="HAT_MetX-like"/>
</dbReference>
<dbReference type="GO" id="GO:0009092">
    <property type="term" value="P:homoserine metabolic process"/>
    <property type="evidence" value="ECO:0007669"/>
    <property type="project" value="TreeGrafter"/>
</dbReference>
<keyword evidence="6 7" id="KW-0012">Acyltransferase</keyword>
<comment type="pathway">
    <text evidence="7">Amino-acid biosynthesis; L-methionine biosynthesis via de novo pathway; O-acetyl-L-homoserine from L-homoserine: step 1/1.</text>
</comment>
<dbReference type="GO" id="GO:0009086">
    <property type="term" value="P:methionine biosynthetic process"/>
    <property type="evidence" value="ECO:0007669"/>
    <property type="project" value="UniProtKB-UniRule"/>
</dbReference>
<evidence type="ECO:0000256" key="1">
    <source>
        <dbReference type="ARBA" id="ARBA00011738"/>
    </source>
</evidence>
<dbReference type="PANTHER" id="PTHR32268:SF11">
    <property type="entry name" value="HOMOSERINE O-ACETYLTRANSFERASE"/>
    <property type="match status" value="1"/>
</dbReference>
<feature type="active site" evidence="7 8">
    <location>
        <position position="349"/>
    </location>
</feature>
<dbReference type="InterPro" id="IPR000073">
    <property type="entry name" value="AB_hydrolase_1"/>
</dbReference>
<dbReference type="InterPro" id="IPR029058">
    <property type="entry name" value="AB_hydrolase_fold"/>
</dbReference>
<comment type="subunit">
    <text evidence="1 7">Homodimer.</text>
</comment>
<dbReference type="UniPathway" id="UPA00051">
    <property type="reaction ID" value="UER00074"/>
</dbReference>
<feature type="binding site" evidence="7">
    <location>
        <position position="224"/>
    </location>
    <ligand>
        <name>substrate</name>
    </ligand>
</feature>
<feature type="domain" description="AB hydrolase-1" evidence="9">
    <location>
        <begin position="51"/>
        <end position="353"/>
    </location>
</feature>
<dbReference type="FunFam" id="1.10.1740.110:FF:000001">
    <property type="entry name" value="Homoserine O-acetyltransferase"/>
    <property type="match status" value="1"/>
</dbReference>
<proteinExistence type="inferred from homology"/>
<dbReference type="Pfam" id="PF00561">
    <property type="entry name" value="Abhydrolase_1"/>
    <property type="match status" value="1"/>
</dbReference>
<evidence type="ECO:0000256" key="7">
    <source>
        <dbReference type="HAMAP-Rule" id="MF_00296"/>
    </source>
</evidence>
<dbReference type="NCBIfam" id="NF001209">
    <property type="entry name" value="PRK00175.1"/>
    <property type="match status" value="1"/>
</dbReference>
<evidence type="ECO:0000259" key="9">
    <source>
        <dbReference type="Pfam" id="PF00561"/>
    </source>
</evidence>
<dbReference type="EMBL" id="MHMT01000002">
    <property type="protein sequence ID" value="OGZ33244.1"/>
    <property type="molecule type" value="Genomic_DNA"/>
</dbReference>
<keyword evidence="4 7" id="KW-0808">Transferase</keyword>
<keyword evidence="3 7" id="KW-0028">Amino-acid biosynthesis</keyword>
<comment type="subcellular location">
    <subcellularLocation>
        <location evidence="7">Cytoplasm</location>
    </subcellularLocation>
</comment>
<dbReference type="EC" id="2.3.1.31" evidence="7"/>
<comment type="catalytic activity">
    <reaction evidence="7">
        <text>L-homoserine + acetyl-CoA = O-acetyl-L-homoserine + CoA</text>
        <dbReference type="Rhea" id="RHEA:13701"/>
        <dbReference type="ChEBI" id="CHEBI:57287"/>
        <dbReference type="ChEBI" id="CHEBI:57288"/>
        <dbReference type="ChEBI" id="CHEBI:57476"/>
        <dbReference type="ChEBI" id="CHEBI:57716"/>
        <dbReference type="EC" id="2.3.1.31"/>
    </reaction>
</comment>
<comment type="similarity">
    <text evidence="7">Belongs to the AB hydrolase superfamily. MetX family.</text>
</comment>
<sequence length="373" mass="41950">MKKDSLGIVHTQYLTFAEPPDTLQLKSGRSIGPVTLAYETYGKLNANKSNAILVCHALSGDAHAAGISKDDKTPGWWDNMIGPGKALDTDLYFVICSNVIGGCKGSTGPSSINPETQKPYALDFPLITIADMVEAQRHLIDSFGIEKLLCVIGGSMGGMQALQWASVYPERIIAAIPIATALKHSPQQIAFNEVMRQSIMADSVWREGYYYEHGQPENGLAVARMIGHITYMSDLSMEEKFSRKLKNENLSFQFKDDFEVEGYLRYRGYNFVKRFDANSYLYITKAIDYFDLSGEKFMSAVKKTAVRFLVISFKSDWLYPAHQSQDIVRLLKRKHAYTTYFDLISTYGHDAFLIETDDETRLIKNFLANVSPD</sequence>
<dbReference type="NCBIfam" id="TIGR01392">
    <property type="entry name" value="homoserO_Ac_trn"/>
    <property type="match status" value="1"/>
</dbReference>
<dbReference type="PIRSF" id="PIRSF000443">
    <property type="entry name" value="Homoser_Ac_trans"/>
    <property type="match status" value="1"/>
</dbReference>
<protein>
    <recommendedName>
        <fullName evidence="7">Homoserine O-acetyltransferase</fullName>
        <shortName evidence="7">HAT</shortName>
        <ecNumber evidence="7">2.3.1.31</ecNumber>
    </recommendedName>
    <alternativeName>
        <fullName evidence="7">Homoserine transacetylase</fullName>
        <shortName evidence="7">HTA</shortName>
    </alternativeName>
</protein>
<dbReference type="HAMAP" id="MF_00296">
    <property type="entry name" value="MetX_acyltransf"/>
    <property type="match status" value="1"/>
</dbReference>
<dbReference type="GO" id="GO:0004414">
    <property type="term" value="F:homoserine O-acetyltransferase activity"/>
    <property type="evidence" value="ECO:0007669"/>
    <property type="project" value="UniProtKB-UniRule"/>
</dbReference>
<dbReference type="SUPFAM" id="SSF53474">
    <property type="entry name" value="alpha/beta-Hydrolases"/>
    <property type="match status" value="1"/>
</dbReference>
<feature type="active site" evidence="7 8">
    <location>
        <position position="316"/>
    </location>
</feature>
<accession>A0A1G2F587</accession>
<dbReference type="GO" id="GO:0005737">
    <property type="term" value="C:cytoplasm"/>
    <property type="evidence" value="ECO:0007669"/>
    <property type="project" value="UniProtKB-SubCell"/>
</dbReference>
<evidence type="ECO:0000256" key="8">
    <source>
        <dbReference type="PIRSR" id="PIRSR000443-1"/>
    </source>
</evidence>
<keyword evidence="5 7" id="KW-0486">Methionine biosynthesis</keyword>
<evidence type="ECO:0000256" key="6">
    <source>
        <dbReference type="ARBA" id="ARBA00023315"/>
    </source>
</evidence>
<comment type="caution">
    <text evidence="7">Lacks conserved residue(s) required for the propagation of feature annotation.</text>
</comment>
<reference evidence="10 11" key="1">
    <citation type="journal article" date="2016" name="Nat. Commun.">
        <title>Thousands of microbial genomes shed light on interconnected biogeochemical processes in an aquifer system.</title>
        <authorList>
            <person name="Anantharaman K."/>
            <person name="Brown C.T."/>
            <person name="Hug L.A."/>
            <person name="Sharon I."/>
            <person name="Castelle C.J."/>
            <person name="Probst A.J."/>
            <person name="Thomas B.C."/>
            <person name="Singh A."/>
            <person name="Wilkins M.J."/>
            <person name="Karaoz U."/>
            <person name="Brodie E.L."/>
            <person name="Williams K.H."/>
            <person name="Hubbard S.S."/>
            <person name="Banfield J.F."/>
        </authorList>
    </citation>
    <scope>NUCLEOTIDE SEQUENCE [LARGE SCALE GENOMIC DNA]</scope>
</reference>
<comment type="caution">
    <text evidence="10">The sequence shown here is derived from an EMBL/GenBank/DDBJ whole genome shotgun (WGS) entry which is preliminary data.</text>
</comment>
<evidence type="ECO:0000313" key="11">
    <source>
        <dbReference type="Proteomes" id="UP000177810"/>
    </source>
</evidence>
<dbReference type="PANTHER" id="PTHR32268">
    <property type="entry name" value="HOMOSERINE O-ACETYLTRANSFERASE"/>
    <property type="match status" value="1"/>
</dbReference>